<evidence type="ECO:0000256" key="1">
    <source>
        <dbReference type="SAM" id="Phobius"/>
    </source>
</evidence>
<keyword evidence="1" id="KW-1133">Transmembrane helix</keyword>
<protein>
    <submittedName>
        <fullName evidence="2">NADH dehydrogenase subunit 6</fullName>
    </submittedName>
</protein>
<keyword evidence="1" id="KW-0812">Transmembrane</keyword>
<dbReference type="AlphaFoldDB" id="J7FD49"/>
<name>J7FD49_9BILA</name>
<keyword evidence="2" id="KW-0496">Mitochondrion</keyword>
<geneLocation type="mitochondrion" evidence="2"/>
<sequence length="154" mass="18138">MLMTYLILCSLLFLFFTHPLWLSLTVFISSIVISLLKFFQIFELGMFSYLFIMVYSGGLLLLLVYMSSLLPNNNLTISSFTLSFFSSVILIYSMYKDEFFLYWENPDFSIQSFLGMSYFMNHKDLFYALILLLLFSFVIISLLLSHLKYPMRSL</sequence>
<organism evidence="2">
    <name type="scientific">Trichuris ovis</name>
    <dbReference type="NCBI Taxonomy" id="93034"/>
    <lineage>
        <taxon>Eukaryota</taxon>
        <taxon>Metazoa</taxon>
        <taxon>Ecdysozoa</taxon>
        <taxon>Nematoda</taxon>
        <taxon>Enoplea</taxon>
        <taxon>Dorylaimia</taxon>
        <taxon>Trichinellida</taxon>
        <taxon>Trichuridae</taxon>
        <taxon>Trichuris</taxon>
    </lineage>
</organism>
<gene>
    <name evidence="2" type="primary">nad6</name>
</gene>
<feature type="transmembrane region" description="Helical" evidence="1">
    <location>
        <begin position="77"/>
        <end position="95"/>
    </location>
</feature>
<keyword evidence="1" id="KW-0472">Membrane</keyword>
<feature type="transmembrane region" description="Helical" evidence="1">
    <location>
        <begin position="125"/>
        <end position="144"/>
    </location>
</feature>
<accession>J7FD49</accession>
<evidence type="ECO:0000313" key="2">
    <source>
        <dbReference type="EMBL" id="AFK81052.1"/>
    </source>
</evidence>
<proteinExistence type="predicted"/>
<reference evidence="2" key="1">
    <citation type="journal article" date="2012" name="Infect. Genet. Evol.">
        <title>Characterization of the complete mitochondrial genomes of two whipworms Trichuris ovis and Trichuris discolor (Nematoda: Trichuridae).</title>
        <authorList>
            <person name="Liu G.H."/>
            <person name="Wang Y."/>
            <person name="Xu M.J."/>
            <person name="Zhou D.H."/>
            <person name="Ye Y.G."/>
            <person name="Li J.Y."/>
            <person name="Song H.Q."/>
            <person name="Lin R.Q."/>
            <person name="Zhu X.Q."/>
        </authorList>
    </citation>
    <scope>NUCLEOTIDE SEQUENCE</scope>
</reference>
<feature type="transmembrane region" description="Helical" evidence="1">
    <location>
        <begin position="46"/>
        <end position="65"/>
    </location>
</feature>
<dbReference type="EMBL" id="JQ996232">
    <property type="protein sequence ID" value="AFK81052.1"/>
    <property type="molecule type" value="Genomic_DNA"/>
</dbReference>